<evidence type="ECO:0000313" key="3">
    <source>
        <dbReference type="Proteomes" id="UP000629468"/>
    </source>
</evidence>
<protein>
    <recommendedName>
        <fullName evidence="4">AB hydrolase-1 domain-containing protein</fullName>
    </recommendedName>
</protein>
<feature type="compositionally biased region" description="Polar residues" evidence="1">
    <location>
        <begin position="654"/>
        <end position="672"/>
    </location>
</feature>
<feature type="region of interest" description="Disordered" evidence="1">
    <location>
        <begin position="378"/>
        <end position="548"/>
    </location>
</feature>
<proteinExistence type="predicted"/>
<dbReference type="PANTHER" id="PTHR43433">
    <property type="entry name" value="HYDROLASE, ALPHA/BETA FOLD FAMILY PROTEIN"/>
    <property type="match status" value="1"/>
</dbReference>
<dbReference type="EMBL" id="JABXXO010000001">
    <property type="protein sequence ID" value="KAF7784484.1"/>
    <property type="molecule type" value="Genomic_DNA"/>
</dbReference>
<feature type="region of interest" description="Disordered" evidence="1">
    <location>
        <begin position="1101"/>
        <end position="1173"/>
    </location>
</feature>
<feature type="compositionally biased region" description="Basic and acidic residues" evidence="1">
    <location>
        <begin position="622"/>
        <end position="638"/>
    </location>
</feature>
<accession>A0A8H7FB35</accession>
<dbReference type="InterPro" id="IPR050471">
    <property type="entry name" value="AB_hydrolase"/>
</dbReference>
<dbReference type="PANTHER" id="PTHR43433:SF10">
    <property type="entry name" value="AB HYDROLASE-1 DOMAIN-CONTAINING PROTEIN"/>
    <property type="match status" value="1"/>
</dbReference>
<gene>
    <name evidence="2" type="ORF">Agabi119p4_649</name>
</gene>
<name>A0A8H7FB35_AGABI</name>
<evidence type="ECO:0000256" key="1">
    <source>
        <dbReference type="SAM" id="MobiDB-lite"/>
    </source>
</evidence>
<feature type="compositionally biased region" description="Pro residues" evidence="1">
    <location>
        <begin position="598"/>
        <end position="608"/>
    </location>
</feature>
<feature type="region of interest" description="Disordered" evidence="1">
    <location>
        <begin position="817"/>
        <end position="852"/>
    </location>
</feature>
<comment type="caution">
    <text evidence="2">The sequence shown here is derived from an EMBL/GenBank/DDBJ whole genome shotgun (WGS) entry which is preliminary data.</text>
</comment>
<evidence type="ECO:0008006" key="4">
    <source>
        <dbReference type="Google" id="ProtNLM"/>
    </source>
</evidence>
<reference evidence="2 3" key="1">
    <citation type="journal article" name="Sci. Rep.">
        <title>Telomere-to-telomere assembled and centromere annotated genomes of the two main subspecies of the button mushroom Agaricus bisporus reveal especially polymorphic chromosome ends.</title>
        <authorList>
            <person name="Sonnenberg A.S.M."/>
            <person name="Sedaghat-Telgerd N."/>
            <person name="Lavrijssen B."/>
            <person name="Ohm R.A."/>
            <person name="Hendrickx P.M."/>
            <person name="Scholtmeijer K."/>
            <person name="Baars J.J.P."/>
            <person name="van Peer A."/>
        </authorList>
    </citation>
    <scope>NUCLEOTIDE SEQUENCE [LARGE SCALE GENOMIC DNA]</scope>
    <source>
        <strain evidence="2 3">H119_p4</strain>
    </source>
</reference>
<feature type="region of interest" description="Disordered" evidence="1">
    <location>
        <begin position="1185"/>
        <end position="1220"/>
    </location>
</feature>
<organism evidence="2 3">
    <name type="scientific">Agaricus bisporus var. burnettii</name>
    <dbReference type="NCBI Taxonomy" id="192524"/>
    <lineage>
        <taxon>Eukaryota</taxon>
        <taxon>Fungi</taxon>
        <taxon>Dikarya</taxon>
        <taxon>Basidiomycota</taxon>
        <taxon>Agaricomycotina</taxon>
        <taxon>Agaricomycetes</taxon>
        <taxon>Agaricomycetidae</taxon>
        <taxon>Agaricales</taxon>
        <taxon>Agaricineae</taxon>
        <taxon>Agaricaceae</taxon>
        <taxon>Agaricus</taxon>
    </lineage>
</organism>
<feature type="compositionally biased region" description="Low complexity" evidence="1">
    <location>
        <begin position="1143"/>
        <end position="1160"/>
    </location>
</feature>
<dbReference type="Gene3D" id="3.40.50.1820">
    <property type="entry name" value="alpha/beta hydrolase"/>
    <property type="match status" value="1"/>
</dbReference>
<feature type="region of interest" description="Disordered" evidence="1">
    <location>
        <begin position="1057"/>
        <end position="1086"/>
    </location>
</feature>
<dbReference type="InterPro" id="IPR029058">
    <property type="entry name" value="AB_hydrolase_fold"/>
</dbReference>
<feature type="compositionally biased region" description="Polar residues" evidence="1">
    <location>
        <begin position="831"/>
        <end position="852"/>
    </location>
</feature>
<feature type="compositionally biased region" description="Polar residues" evidence="1">
    <location>
        <begin position="527"/>
        <end position="538"/>
    </location>
</feature>
<feature type="compositionally biased region" description="Low complexity" evidence="1">
    <location>
        <begin position="1065"/>
        <end position="1080"/>
    </location>
</feature>
<feature type="compositionally biased region" description="Polar residues" evidence="1">
    <location>
        <begin position="467"/>
        <end position="477"/>
    </location>
</feature>
<feature type="region of interest" description="Disordered" evidence="1">
    <location>
        <begin position="577"/>
        <end position="699"/>
    </location>
</feature>
<dbReference type="Proteomes" id="UP000629468">
    <property type="component" value="Unassembled WGS sequence"/>
</dbReference>
<dbReference type="SUPFAM" id="SSF53474">
    <property type="entry name" value="alpha/beta-Hydrolases"/>
    <property type="match status" value="1"/>
</dbReference>
<sequence length="1356" mass="149526">MSRLVEDLIPLILDSHSHWWDRDLVRLSLVSPEWLCYARQKLYASPSLHSFPACAALARTLAASPYLASLVQHLTLRPSNSDNSRNSSRDRMAVRTLLALDGLKSLVIGGDLAIESRRFLGFVTATDTLTYLHVDGTSLYDPLSSRASLEWSEDFRFRFPKLKKLAFTNLEMDIDPIMTSQPLQMDELVLNNVNVTGGNISYLVPEGSVLERLYINASSACEHDEYIRMILRSSCIRSLEYEVQKSSSSDGSFLEPEGESEPGALSLRRLEMRGLSVDNGVLAAVQRWCPDIDELAVFGRSIRLTPEDWVGCLVSGELSSLRCLALTHGTNYPPFRTCQAIMISCWVGWDTLTELLVNTAQIRFHAVSKAWFTSQPLPPMSPVHQTQSPPPPRLHKVTSSLHSLRRDNDRLPSIPSHPQLPRMSSVPYMHSSSLPRQSSKGRLKDILPLNPSLSRTQRPYDAHDRPSTSPNADSDSSYAFPMFEPPLDDLATPTASSHTYVRKRSRTGPSGKANWEDVLGTSHLRLSASSSTQHTETPPRTPVDYTPSQESFDEFSVVVAAPVAGVDVMDALVDGMNGGNGGSKSRSRLGIPNHHPLYHPPLPTPPPGIVLGGGKPRQLKSKPMDRRSSDSSEEDSHPRNMSNTARRGRKRTRPPSSRAVSDATNTPSNITPFPNMPDANSIPSSRRVRNEVPRVPSTISLPERPVKSVAPSISDIIRTYAPKEAQTRTRPPPARSASLHNPNQRYAMYEDSMQILALNTEEGEYPSRSSLDSIADEVQQTLKNQNKMNPVTSVPPSSFPARHSIISDNASIFGNTSIYSPRSDPGGPTPSLYSSVSGHLSTSPRESNTLTTTPAQAVAQYLRSARLTTLLKLTRSPHASADNPLTVSLSDLGSRTGYPIVVFLGLGCVRHLMGIYDEMAECMGLRLITIDRWGLGRTEPRHKTAKGIMQWADVVEEVLDLMRIDLCSVMAHSAGAPYALSFANKFAHRVCGDVCLLAPWVGGSENSGYKWLKYVPNGILKTAQAAEWRLQTWMIGKPPTIAYEGIGYTAPKDSKSPINLNVVGPSNSEESSRPSMTSSNGTFSEYDDLRDFEGRFDSLSTLGAESEDKPNTPKRKGSRGFINRFKAPTDDRSINGGKKLKGLRSLSSLKGKNRSNSGKSEPPSPIPSLQLDRLGLDSDYGWDNNTEAHQYRGAQPRFSTTSQYPRSEGHRSISFSSPKTVMSMPSSPVHSFANSTFTASVVPSDCYQVALGNALIAASHAESAKGTHNDLLQILNHDNRPWGFSYADYPHVVKIWYGDKDDRIAENAVRWMERTMGPDKCNLKVVKGADHGLMYRSSVVIEALEHVQSRWRSDSR</sequence>
<evidence type="ECO:0000313" key="2">
    <source>
        <dbReference type="EMBL" id="KAF7784484.1"/>
    </source>
</evidence>
<feature type="compositionally biased region" description="Polar residues" evidence="1">
    <location>
        <begin position="430"/>
        <end position="440"/>
    </location>
</feature>